<sequence length="78" mass="8400">MSVFIAAFIVFTLVALGMSVGVIFNNRELKGSCGGLGNIPGLSNDCSCSNPCDKKKARMAKEQSSDEIKESPIEFRKL</sequence>
<feature type="region of interest" description="Disordered" evidence="1">
    <location>
        <begin position="59"/>
        <end position="78"/>
    </location>
</feature>
<dbReference type="PANTHER" id="PTHR40691">
    <property type="entry name" value="(NA+)-NQR MATURATION NQRM"/>
    <property type="match status" value="1"/>
</dbReference>
<proteinExistence type="predicted"/>
<accession>A0A317C4T9</accession>
<evidence type="ECO:0000313" key="3">
    <source>
        <dbReference type="Proteomes" id="UP000245506"/>
    </source>
</evidence>
<dbReference type="PANTHER" id="PTHR40691:SF1">
    <property type="entry name" value="EXPORTED PROTEIN"/>
    <property type="match status" value="1"/>
</dbReference>
<protein>
    <recommendedName>
        <fullName evidence="4">Na(+)-translocating NADH-quinone reductase subunit E</fullName>
    </recommendedName>
</protein>
<dbReference type="OrthoDB" id="5296227at2"/>
<keyword evidence="3" id="KW-1185">Reference proteome</keyword>
<comment type="caution">
    <text evidence="2">The sequence shown here is derived from an EMBL/GenBank/DDBJ whole genome shotgun (WGS) entry which is preliminary data.</text>
</comment>
<dbReference type="RefSeq" id="WP_109825555.1">
    <property type="nucleotide sequence ID" value="NZ_QGKL01000042.1"/>
</dbReference>
<evidence type="ECO:0000256" key="1">
    <source>
        <dbReference type="SAM" id="MobiDB-lite"/>
    </source>
</evidence>
<gene>
    <name evidence="2" type="ORF">DKT75_18440</name>
</gene>
<name>A0A317C4T9_9GAMM</name>
<dbReference type="AlphaFoldDB" id="A0A317C4T9"/>
<dbReference type="EMBL" id="QGKL01000042">
    <property type="protein sequence ID" value="PWQ93598.1"/>
    <property type="molecule type" value="Genomic_DNA"/>
</dbReference>
<dbReference type="InterPro" id="IPR007495">
    <property type="entry name" value="NqrM"/>
</dbReference>
<dbReference type="Proteomes" id="UP000245506">
    <property type="component" value="Unassembled WGS sequence"/>
</dbReference>
<dbReference type="Pfam" id="PF04400">
    <property type="entry name" value="NqrM"/>
    <property type="match status" value="1"/>
</dbReference>
<organism evidence="2 3">
    <name type="scientific">Leucothrix arctica</name>
    <dbReference type="NCBI Taxonomy" id="1481894"/>
    <lineage>
        <taxon>Bacteria</taxon>
        <taxon>Pseudomonadati</taxon>
        <taxon>Pseudomonadota</taxon>
        <taxon>Gammaproteobacteria</taxon>
        <taxon>Thiotrichales</taxon>
        <taxon>Thiotrichaceae</taxon>
        <taxon>Leucothrix</taxon>
    </lineage>
</organism>
<evidence type="ECO:0008006" key="4">
    <source>
        <dbReference type="Google" id="ProtNLM"/>
    </source>
</evidence>
<reference evidence="2 3" key="1">
    <citation type="submission" date="2018-05" db="EMBL/GenBank/DDBJ databases">
        <title>Leucothrix arctica sp. nov., isolated from Arctic seawater.</title>
        <authorList>
            <person name="Choi A."/>
            <person name="Baek K."/>
        </authorList>
    </citation>
    <scope>NUCLEOTIDE SEQUENCE [LARGE SCALE GENOMIC DNA]</scope>
    <source>
        <strain evidence="2 3">IMCC9719</strain>
    </source>
</reference>
<evidence type="ECO:0000313" key="2">
    <source>
        <dbReference type="EMBL" id="PWQ93598.1"/>
    </source>
</evidence>